<dbReference type="EMBL" id="LFVU01000003">
    <property type="protein sequence ID" value="KMT22988.1"/>
    <property type="molecule type" value="Genomic_DNA"/>
</dbReference>
<keyword evidence="2" id="KW-1185">Reference proteome</keyword>
<dbReference type="PATRIC" id="fig|1121307.3.peg.2317"/>
<name>A0A0J8DFN5_CLOCY</name>
<gene>
    <name evidence="1" type="ORF">CLCY_7c00350</name>
</gene>
<protein>
    <submittedName>
        <fullName evidence="1">Uncharacterized protein</fullName>
    </submittedName>
</protein>
<sequence>MKGYNKIKEDMVNTLIKDICFLEKIKDENKVKEIEAWVKSLDDKTLEHGFKINRYMAIIREKRIKIESFIKENGYSYTVEEVVEAYKNQWIEGPYFKDSMKHCIKNLAKEIEVFINCTK</sequence>
<accession>A0A0J8DFN5</accession>
<dbReference type="STRING" id="1121307.CLCY_7c00350"/>
<organism evidence="1 2">
    <name type="scientific">Clostridium cylindrosporum DSM 605</name>
    <dbReference type="NCBI Taxonomy" id="1121307"/>
    <lineage>
        <taxon>Bacteria</taxon>
        <taxon>Bacillati</taxon>
        <taxon>Bacillota</taxon>
        <taxon>Clostridia</taxon>
        <taxon>Eubacteriales</taxon>
        <taxon>Clostridiaceae</taxon>
        <taxon>Clostridium</taxon>
    </lineage>
</organism>
<evidence type="ECO:0000313" key="1">
    <source>
        <dbReference type="EMBL" id="KMT22988.1"/>
    </source>
</evidence>
<dbReference type="Proteomes" id="UP000036756">
    <property type="component" value="Unassembled WGS sequence"/>
</dbReference>
<reference evidence="1 2" key="1">
    <citation type="submission" date="2015-06" db="EMBL/GenBank/DDBJ databases">
        <title>Draft genome sequence of the purine-degrading Clostridium cylindrosporum HC-1 (DSM 605).</title>
        <authorList>
            <person name="Poehlein A."/>
            <person name="Schiel-Bengelsdorf B."/>
            <person name="Bengelsdorf F."/>
            <person name="Daniel R."/>
            <person name="Duerre P."/>
        </authorList>
    </citation>
    <scope>NUCLEOTIDE SEQUENCE [LARGE SCALE GENOMIC DNA]</scope>
    <source>
        <strain evidence="1 2">DSM 605</strain>
    </source>
</reference>
<evidence type="ECO:0000313" key="2">
    <source>
        <dbReference type="Proteomes" id="UP000036756"/>
    </source>
</evidence>
<dbReference type="RefSeq" id="WP_048569374.1">
    <property type="nucleotide sequence ID" value="NZ_LFVU01000003.1"/>
</dbReference>
<dbReference type="OrthoDB" id="2619259at2"/>
<comment type="caution">
    <text evidence="1">The sequence shown here is derived from an EMBL/GenBank/DDBJ whole genome shotgun (WGS) entry which is preliminary data.</text>
</comment>
<dbReference type="AlphaFoldDB" id="A0A0J8DFN5"/>
<proteinExistence type="predicted"/>